<evidence type="ECO:0000256" key="1">
    <source>
        <dbReference type="SAM" id="MobiDB-lite"/>
    </source>
</evidence>
<name>A0ABR2J111_9EUKA</name>
<evidence type="ECO:0000313" key="2">
    <source>
        <dbReference type="EMBL" id="KAK8871241.1"/>
    </source>
</evidence>
<organism evidence="2 3">
    <name type="scientific">Tritrichomonas musculus</name>
    <dbReference type="NCBI Taxonomy" id="1915356"/>
    <lineage>
        <taxon>Eukaryota</taxon>
        <taxon>Metamonada</taxon>
        <taxon>Parabasalia</taxon>
        <taxon>Tritrichomonadida</taxon>
        <taxon>Tritrichomonadidae</taxon>
        <taxon>Tritrichomonas</taxon>
    </lineage>
</organism>
<accession>A0ABR2J111</accession>
<feature type="compositionally biased region" description="Basic and acidic residues" evidence="1">
    <location>
        <begin position="49"/>
        <end position="63"/>
    </location>
</feature>
<gene>
    <name evidence="2" type="ORF">M9Y10_009155</name>
</gene>
<reference evidence="2 3" key="1">
    <citation type="submission" date="2024-04" db="EMBL/GenBank/DDBJ databases">
        <title>Tritrichomonas musculus Genome.</title>
        <authorList>
            <person name="Alves-Ferreira E."/>
            <person name="Grigg M."/>
            <person name="Lorenzi H."/>
            <person name="Galac M."/>
        </authorList>
    </citation>
    <scope>NUCLEOTIDE SEQUENCE [LARGE SCALE GENOMIC DNA]</scope>
    <source>
        <strain evidence="2 3">EAF2021</strain>
    </source>
</reference>
<protein>
    <submittedName>
        <fullName evidence="2">Uncharacterized protein</fullName>
    </submittedName>
</protein>
<comment type="caution">
    <text evidence="2">The sequence shown here is derived from an EMBL/GenBank/DDBJ whole genome shotgun (WGS) entry which is preliminary data.</text>
</comment>
<sequence length="85" mass="10479">MSKMIEIDFTNYEQTPIIKSMTKSKSIENLQLTEHKLKAETKRGRKSKYSNDEERKEAWKRQQKEYRQRIKNELIEMKKHIEEYK</sequence>
<dbReference type="EMBL" id="JAPFFF010000014">
    <property type="protein sequence ID" value="KAK8871241.1"/>
    <property type="molecule type" value="Genomic_DNA"/>
</dbReference>
<keyword evidence="3" id="KW-1185">Reference proteome</keyword>
<feature type="region of interest" description="Disordered" evidence="1">
    <location>
        <begin position="36"/>
        <end position="63"/>
    </location>
</feature>
<evidence type="ECO:0000313" key="3">
    <source>
        <dbReference type="Proteomes" id="UP001470230"/>
    </source>
</evidence>
<proteinExistence type="predicted"/>
<dbReference type="Proteomes" id="UP001470230">
    <property type="component" value="Unassembled WGS sequence"/>
</dbReference>